<reference evidence="1" key="1">
    <citation type="submission" date="2021-06" db="EMBL/GenBank/DDBJ databases">
        <authorList>
            <person name="Kallberg Y."/>
            <person name="Tangrot J."/>
            <person name="Rosling A."/>
        </authorList>
    </citation>
    <scope>NUCLEOTIDE SEQUENCE</scope>
    <source>
        <strain evidence="1">UK204</strain>
    </source>
</reference>
<proteinExistence type="predicted"/>
<gene>
    <name evidence="1" type="ORF">FCALED_LOCUS12893</name>
</gene>
<keyword evidence="2" id="KW-1185">Reference proteome</keyword>
<evidence type="ECO:0000313" key="1">
    <source>
        <dbReference type="EMBL" id="CAG8689724.1"/>
    </source>
</evidence>
<name>A0A9N9ETW4_9GLOM</name>
<accession>A0A9N9ETW4</accession>
<dbReference type="EMBL" id="CAJVPQ010006811">
    <property type="protein sequence ID" value="CAG8689724.1"/>
    <property type="molecule type" value="Genomic_DNA"/>
</dbReference>
<dbReference type="AlphaFoldDB" id="A0A9N9ETW4"/>
<dbReference type="Proteomes" id="UP000789570">
    <property type="component" value="Unassembled WGS sequence"/>
</dbReference>
<evidence type="ECO:0000313" key="2">
    <source>
        <dbReference type="Proteomes" id="UP000789570"/>
    </source>
</evidence>
<protein>
    <submittedName>
        <fullName evidence="1">13707_t:CDS:1</fullName>
    </submittedName>
</protein>
<sequence length="88" mass="9992">MKLEFVKRHKNSVKHKNSLQILNSNQIGIKEGINQMLGMGMNKHPTSIVSDISLQVLRPPTLSQFKQQKTSRSNYATYTNKVSGHELL</sequence>
<organism evidence="1 2">
    <name type="scientific">Funneliformis caledonium</name>
    <dbReference type="NCBI Taxonomy" id="1117310"/>
    <lineage>
        <taxon>Eukaryota</taxon>
        <taxon>Fungi</taxon>
        <taxon>Fungi incertae sedis</taxon>
        <taxon>Mucoromycota</taxon>
        <taxon>Glomeromycotina</taxon>
        <taxon>Glomeromycetes</taxon>
        <taxon>Glomerales</taxon>
        <taxon>Glomeraceae</taxon>
        <taxon>Funneliformis</taxon>
    </lineage>
</organism>
<comment type="caution">
    <text evidence="1">The sequence shown here is derived from an EMBL/GenBank/DDBJ whole genome shotgun (WGS) entry which is preliminary data.</text>
</comment>
<feature type="non-terminal residue" evidence="1">
    <location>
        <position position="88"/>
    </location>
</feature>